<reference evidence="1 3" key="1">
    <citation type="submission" date="2015-05" db="EMBL/GenBank/DDBJ databases">
        <title>Genome assembly of Archangium gephyra DSM 2261.</title>
        <authorList>
            <person name="Sharma G."/>
            <person name="Subramanian S."/>
        </authorList>
    </citation>
    <scope>NUCLEOTIDE SEQUENCE [LARGE SCALE GENOMIC DNA]</scope>
    <source>
        <strain evidence="1 3">DSM 2261</strain>
    </source>
</reference>
<proteinExistence type="predicted"/>
<evidence type="ECO:0000313" key="3">
    <source>
        <dbReference type="Proteomes" id="UP000035579"/>
    </source>
</evidence>
<keyword evidence="4" id="KW-1185">Reference proteome</keyword>
<protein>
    <submittedName>
        <fullName evidence="2">Uncharacterized protein (TIGR02265 family)</fullName>
    </submittedName>
</protein>
<dbReference type="KEGG" id="age:AA314_01518"/>
<dbReference type="Proteomes" id="UP000035579">
    <property type="component" value="Chromosome"/>
</dbReference>
<dbReference type="Proteomes" id="UP000256345">
    <property type="component" value="Unassembled WGS sequence"/>
</dbReference>
<dbReference type="EMBL" id="QUMU01000004">
    <property type="protein sequence ID" value="REG33396.1"/>
    <property type="molecule type" value="Genomic_DNA"/>
</dbReference>
<name>A0AAC8TBM6_9BACT</name>
<dbReference type="EMBL" id="CP011509">
    <property type="protein sequence ID" value="AKI99891.1"/>
    <property type="molecule type" value="Genomic_DNA"/>
</dbReference>
<evidence type="ECO:0000313" key="2">
    <source>
        <dbReference type="EMBL" id="REG33396.1"/>
    </source>
</evidence>
<evidence type="ECO:0000313" key="1">
    <source>
        <dbReference type="EMBL" id="AKI99891.1"/>
    </source>
</evidence>
<dbReference type="Pfam" id="PF09536">
    <property type="entry name" value="DUF2378"/>
    <property type="match status" value="1"/>
</dbReference>
<accession>A0AAC8TBM6</accession>
<dbReference type="InterPro" id="IPR011751">
    <property type="entry name" value="Mxa_paralog_2265"/>
</dbReference>
<gene>
    <name evidence="1" type="ORF">AA314_01518</name>
    <name evidence="2" type="ORF">ATI61_104687</name>
</gene>
<reference evidence="2 4" key="2">
    <citation type="submission" date="2018-08" db="EMBL/GenBank/DDBJ databases">
        <title>Genomic Encyclopedia of Archaeal and Bacterial Type Strains, Phase II (KMG-II): from individual species to whole genera.</title>
        <authorList>
            <person name="Goeker M."/>
        </authorList>
    </citation>
    <scope>NUCLEOTIDE SEQUENCE [LARGE SCALE GENOMIC DNA]</scope>
    <source>
        <strain evidence="2 4">DSM 2261</strain>
    </source>
</reference>
<evidence type="ECO:0000313" key="4">
    <source>
        <dbReference type="Proteomes" id="UP000256345"/>
    </source>
</evidence>
<sequence length="189" mass="21954">MKPREVKPEDRRVFLQVVEGLLRHGVGERVTPRLRERLRQVGLDLDRPLLPAYPVSQWMYCLHIILEEVYPGVPREEGFRLLAAHHVEGYGQTLVGRAMMRLLRLLGPKRTVRQMVQALRGGDNYTEVRLKELEPGLWEMWMNSVLDMPGYAEALFVSFLRASGAVEPHAAIVRREEEGTVYVLRWKER</sequence>
<organism evidence="1 3">
    <name type="scientific">Archangium gephyra</name>
    <dbReference type="NCBI Taxonomy" id="48"/>
    <lineage>
        <taxon>Bacteria</taxon>
        <taxon>Pseudomonadati</taxon>
        <taxon>Myxococcota</taxon>
        <taxon>Myxococcia</taxon>
        <taxon>Myxococcales</taxon>
        <taxon>Cystobacterineae</taxon>
        <taxon>Archangiaceae</taxon>
        <taxon>Archangium</taxon>
    </lineage>
</organism>
<dbReference type="RefSeq" id="WP_047854859.1">
    <property type="nucleotide sequence ID" value="NZ_CP011509.1"/>
</dbReference>
<dbReference type="AlphaFoldDB" id="A0AAC8TBM6"/>
<dbReference type="NCBIfam" id="TIGR02265">
    <property type="entry name" value="Mxa_TIGR02265"/>
    <property type="match status" value="1"/>
</dbReference>